<dbReference type="Proteomes" id="UP000254807">
    <property type="component" value="Unassembled WGS sequence"/>
</dbReference>
<dbReference type="InterPro" id="IPR029000">
    <property type="entry name" value="Cyclophilin-like_dom_sf"/>
</dbReference>
<feature type="domain" description="6-phospho-N-acetylmuramidase N-terminal" evidence="2">
    <location>
        <begin position="2"/>
        <end position="232"/>
    </location>
</feature>
<dbReference type="Proteomes" id="UP000439965">
    <property type="component" value="Unassembled WGS sequence"/>
</dbReference>
<dbReference type="Gene3D" id="3.20.20.70">
    <property type="entry name" value="Aldolase class I"/>
    <property type="match status" value="1"/>
</dbReference>
<gene>
    <name evidence="5" type="ORF">EGM181_15915</name>
    <name evidence="4" type="ORF">GTI89_05020</name>
    <name evidence="3" type="ORF">HWH42_08720</name>
    <name evidence="6" type="ORF">NCTC12360_03117</name>
</gene>
<evidence type="ECO:0000313" key="5">
    <source>
        <dbReference type="EMBL" id="QOG28645.1"/>
    </source>
</evidence>
<evidence type="ECO:0000313" key="7">
    <source>
        <dbReference type="Proteomes" id="UP000254807"/>
    </source>
</evidence>
<dbReference type="RefSeq" id="WP_060813224.1">
    <property type="nucleotide sequence ID" value="NZ_BSYC01000001.1"/>
</dbReference>
<dbReference type="InterPro" id="IPR043797">
    <property type="entry name" value="MupG_N"/>
</dbReference>
<dbReference type="Pfam" id="PF19200">
    <property type="entry name" value="MupG_N"/>
    <property type="match status" value="1"/>
</dbReference>
<dbReference type="OrthoDB" id="5809921at2"/>
<dbReference type="PANTHER" id="PTHR38435:SF2">
    <property type="entry name" value="DUF871 DOMAIN-CONTAINING PROTEIN"/>
    <property type="match status" value="1"/>
</dbReference>
<dbReference type="EMBL" id="CP050485">
    <property type="protein sequence ID" value="QOG28645.1"/>
    <property type="molecule type" value="Genomic_DNA"/>
</dbReference>
<dbReference type="Proteomes" id="UP000516696">
    <property type="component" value="Chromosome"/>
</dbReference>
<dbReference type="AlphaFoldDB" id="A0A366UCG7"/>
<sequence>MFGFSVFMNADLTTTDIDAIEEMALQGFSGIFTSMHIPEDDAASYRQRLTTLGEIAKKNRLSLMVDISGEALAKAGFSYKELNELTDRGVTGLRMDYAIDNQTIAQLSRKITISLNASTLTEKDINELNTYQADFSNLEAWHNYYPRPETGLDKEWFQAKNQWLKQQGFLVQAFVAGDANKRGPLYQGLPTLEAHRSMSPFAAALELLRDCAVDAVYIGDGIVTPASLKQFSSYLADQTVLLRTKDIGSAYYQHILGEHENRQDEARDVIRSANARFAEVPLISPETAQKRVVGAVTIDNQDYLRYMGEIQICKRILPADDKVNVAAQVIEEDLPLLQQIKAGMRFKIERDERNDND</sequence>
<dbReference type="EMBL" id="WVTI01000003">
    <property type="protein sequence ID" value="MXS25436.1"/>
    <property type="molecule type" value="Genomic_DNA"/>
</dbReference>
<dbReference type="EMBL" id="UFYW01000001">
    <property type="protein sequence ID" value="STD84573.1"/>
    <property type="molecule type" value="Genomic_DNA"/>
</dbReference>
<dbReference type="InterPro" id="IPR017853">
    <property type="entry name" value="GH"/>
</dbReference>
<protein>
    <submittedName>
        <fullName evidence="3">DUF871 domain-containing protein</fullName>
    </submittedName>
    <submittedName>
        <fullName evidence="4">DUF871 family protein</fullName>
    </submittedName>
    <submittedName>
        <fullName evidence="6">Outer surface protein of uncharacterized function, cellobiose operon</fullName>
    </submittedName>
</protein>
<feature type="domain" description="6-phospho-N-acetylmuramidase C-terminal" evidence="1">
    <location>
        <begin position="247"/>
        <end position="348"/>
    </location>
</feature>
<evidence type="ECO:0000313" key="4">
    <source>
        <dbReference type="EMBL" id="MXS25436.1"/>
    </source>
</evidence>
<dbReference type="SUPFAM" id="SSF51445">
    <property type="entry name" value="(Trans)glycosidases"/>
    <property type="match status" value="1"/>
</dbReference>
<dbReference type="PANTHER" id="PTHR38435">
    <property type="match status" value="1"/>
</dbReference>
<evidence type="ECO:0000313" key="6">
    <source>
        <dbReference type="EMBL" id="STD84573.1"/>
    </source>
</evidence>
<accession>A0A366UCG7</accession>
<reference evidence="4 8" key="2">
    <citation type="submission" date="2019-04" db="EMBL/GenBank/DDBJ databases">
        <title>Step-wise assembly of the neonatal virome modulated by breast feeding.</title>
        <authorList>
            <person name="Liang G."/>
            <person name="Bushman F."/>
        </authorList>
    </citation>
    <scope>NUCLEOTIDE SEQUENCE [LARGE SCALE GENOMIC DNA]</scope>
    <source>
        <strain evidence="4 8">E3404</strain>
    </source>
</reference>
<evidence type="ECO:0000313" key="10">
    <source>
        <dbReference type="Proteomes" id="UP000571857"/>
    </source>
</evidence>
<evidence type="ECO:0000259" key="1">
    <source>
        <dbReference type="Pfam" id="PF05913"/>
    </source>
</evidence>
<reference evidence="3 10" key="4">
    <citation type="submission" date="2020-06" db="EMBL/GenBank/DDBJ databases">
        <title>Crossreactivity between MHC class I-restricted antigens from cancer cells and an enterococcal bacteriophage.</title>
        <authorList>
            <person name="Fluckiger A."/>
            <person name="Daillere R."/>
            <person name="Sassi M."/>
            <person name="Cattoir V."/>
            <person name="Kroemer G."/>
            <person name="Zitvogel L."/>
        </authorList>
    </citation>
    <scope>NUCLEOTIDE SEQUENCE [LARGE SCALE GENOMIC DNA]</scope>
    <source>
        <strain evidence="3 10">EG4</strain>
    </source>
</reference>
<dbReference type="InterPro" id="IPR013785">
    <property type="entry name" value="Aldolase_TIM"/>
</dbReference>
<evidence type="ECO:0000313" key="8">
    <source>
        <dbReference type="Proteomes" id="UP000439965"/>
    </source>
</evidence>
<dbReference type="InterPro" id="IPR043894">
    <property type="entry name" value="MupG_C"/>
</dbReference>
<dbReference type="EMBL" id="JABXJK010000039">
    <property type="protein sequence ID" value="MBA0972668.1"/>
    <property type="molecule type" value="Genomic_DNA"/>
</dbReference>
<dbReference type="Proteomes" id="UP000571857">
    <property type="component" value="Unassembled WGS sequence"/>
</dbReference>
<dbReference type="SUPFAM" id="SSF50891">
    <property type="entry name" value="Cyclophilin-like"/>
    <property type="match status" value="1"/>
</dbReference>
<evidence type="ECO:0000313" key="3">
    <source>
        <dbReference type="EMBL" id="MBA0972668.1"/>
    </source>
</evidence>
<evidence type="ECO:0000313" key="9">
    <source>
        <dbReference type="Proteomes" id="UP000516696"/>
    </source>
</evidence>
<reference evidence="6 7" key="1">
    <citation type="submission" date="2018-06" db="EMBL/GenBank/DDBJ databases">
        <authorList>
            <consortium name="Pathogen Informatics"/>
            <person name="Doyle S."/>
        </authorList>
    </citation>
    <scope>NUCLEOTIDE SEQUENCE [LARGE SCALE GENOMIC DNA]</scope>
    <source>
        <strain evidence="6 7">NCTC12360</strain>
    </source>
</reference>
<dbReference type="InterPro" id="IPR008589">
    <property type="entry name" value="MupG"/>
</dbReference>
<dbReference type="Gene3D" id="2.40.100.10">
    <property type="entry name" value="Cyclophilin-like"/>
    <property type="match status" value="1"/>
</dbReference>
<proteinExistence type="predicted"/>
<organism evidence="4 8">
    <name type="scientific">Enterococcus gallinarum</name>
    <dbReference type="NCBI Taxonomy" id="1353"/>
    <lineage>
        <taxon>Bacteria</taxon>
        <taxon>Bacillati</taxon>
        <taxon>Bacillota</taxon>
        <taxon>Bacilli</taxon>
        <taxon>Lactobacillales</taxon>
        <taxon>Enterococcaceae</taxon>
        <taxon>Enterococcus</taxon>
    </lineage>
</organism>
<name>A0A366UCG7_ENTGA</name>
<evidence type="ECO:0000259" key="2">
    <source>
        <dbReference type="Pfam" id="PF19200"/>
    </source>
</evidence>
<dbReference type="Pfam" id="PF05913">
    <property type="entry name" value="MupG_C"/>
    <property type="match status" value="1"/>
</dbReference>
<reference evidence="5 9" key="3">
    <citation type="submission" date="2020-03" db="EMBL/GenBank/DDBJ databases">
        <title>Characterization of ganglioside-mimicking enterococci.</title>
        <authorList>
            <person name="Patry R.T."/>
            <person name="Nothaft H."/>
            <person name="Bridger R."/>
            <person name="Shajahan A."/>
            <person name="Huynh S."/>
            <person name="Sanchez S."/>
            <person name="Azadi P."/>
            <person name="Cooper K."/>
            <person name="Miller W.G."/>
            <person name="Parker C.T."/>
            <person name="Wells L."/>
            <person name="Szymanski C.M."/>
        </authorList>
    </citation>
    <scope>NUCLEOTIDE SEQUENCE [LARGE SCALE GENOMIC DNA]</scope>
    <source>
        <strain evidence="5 9">EGM181</strain>
    </source>
</reference>
<keyword evidence="7" id="KW-1185">Reference proteome</keyword>